<keyword evidence="1" id="KW-0479">Metal-binding</keyword>
<name>A0ABV8TXW8_9ACTN</name>
<keyword evidence="1" id="KW-0862">Zinc</keyword>
<evidence type="ECO:0000313" key="4">
    <source>
        <dbReference type="Proteomes" id="UP001595823"/>
    </source>
</evidence>
<keyword evidence="4" id="KW-1185">Reference proteome</keyword>
<gene>
    <name evidence="3" type="ORF">ACFPET_09530</name>
</gene>
<keyword evidence="1" id="KW-0863">Zinc-finger</keyword>
<proteinExistence type="predicted"/>
<reference evidence="4" key="1">
    <citation type="journal article" date="2019" name="Int. J. Syst. Evol. Microbiol.">
        <title>The Global Catalogue of Microorganisms (GCM) 10K type strain sequencing project: providing services to taxonomists for standard genome sequencing and annotation.</title>
        <authorList>
            <consortium name="The Broad Institute Genomics Platform"/>
            <consortium name="The Broad Institute Genome Sequencing Center for Infectious Disease"/>
            <person name="Wu L."/>
            <person name="Ma J."/>
        </authorList>
    </citation>
    <scope>NUCLEOTIDE SEQUENCE [LARGE SCALE GENOMIC DNA]</scope>
    <source>
        <strain evidence="4">IBRC-M 10908</strain>
    </source>
</reference>
<protein>
    <recommendedName>
        <fullName evidence="2">SWIM-type domain-containing protein</fullName>
    </recommendedName>
</protein>
<comment type="caution">
    <text evidence="3">The sequence shown here is derived from an EMBL/GenBank/DDBJ whole genome shotgun (WGS) entry which is preliminary data.</text>
</comment>
<dbReference type="RefSeq" id="WP_380620268.1">
    <property type="nucleotide sequence ID" value="NZ_JBHSDK010000013.1"/>
</dbReference>
<evidence type="ECO:0000256" key="1">
    <source>
        <dbReference type="PROSITE-ProRule" id="PRU00325"/>
    </source>
</evidence>
<dbReference type="PROSITE" id="PS50966">
    <property type="entry name" value="ZF_SWIM"/>
    <property type="match status" value="1"/>
</dbReference>
<dbReference type="Proteomes" id="UP001595823">
    <property type="component" value="Unassembled WGS sequence"/>
</dbReference>
<organism evidence="3 4">
    <name type="scientific">Salininema proteolyticum</name>
    <dbReference type="NCBI Taxonomy" id="1607685"/>
    <lineage>
        <taxon>Bacteria</taxon>
        <taxon>Bacillati</taxon>
        <taxon>Actinomycetota</taxon>
        <taxon>Actinomycetes</taxon>
        <taxon>Glycomycetales</taxon>
        <taxon>Glycomycetaceae</taxon>
        <taxon>Salininema</taxon>
    </lineage>
</organism>
<dbReference type="InterPro" id="IPR007527">
    <property type="entry name" value="Znf_SWIM"/>
</dbReference>
<evidence type="ECO:0000259" key="2">
    <source>
        <dbReference type="PROSITE" id="PS50966"/>
    </source>
</evidence>
<feature type="domain" description="SWIM-type" evidence="2">
    <location>
        <begin position="52"/>
        <end position="86"/>
    </location>
</feature>
<evidence type="ECO:0000313" key="3">
    <source>
        <dbReference type="EMBL" id="MFC4335437.1"/>
    </source>
</evidence>
<accession>A0ABV8TXW8</accession>
<dbReference type="EMBL" id="JBHSDK010000013">
    <property type="protein sequence ID" value="MFC4335437.1"/>
    <property type="molecule type" value="Genomic_DNA"/>
</dbReference>
<sequence>MRMREDLLALDTEALAALANRGLVKRAGKDLEKSPPTLSEGEDVTAEFPDGTVAVLPASARFESADCTCAAKGLCRHMLVLVLAYQAEHGRREAAGHPAEITDEELAARFPAGVLARAESRIDRGLRAHVDGMTVELPETAVVFHGGSNLELAHSDVKGDDHSVAVVLAVKALREGTDGTVHLGAESVDPSPCTELLPTVESLLATGIAGADEVQTSRLRQHADRLRRKRLNWPADVLADTARQIEHYRSRSTAYDESAYAGLLAEFRARHDAALRRPTTALLGFEESSTAALKLIRLAPLGARVSSDDDHLHVEMYYAQLETGMTHVITRSFAHREELLTVRDVLHRRYARHRIADLAQSTVITEAAGRSAGRVLTLGTGRLARTQTLPLGSGWSEFRPPLRYDDPDELLAAVRSRDPGLLRDRVAVRDLVVVPVESIEGLDYDPAAQVLTVTLNGSIRLRAGYSAASPGRLRILEEALSGSPAEVSGFVSLRGGRLTLDPLAVVDGAITVPDLAVEDGGEAPAGDAPPDDDPLRRVLQEAHRALASCAHRGLSGLRPSDLRRLAEAADLLEEHGFAEIARQIAALGKGATAEGWHTAMVRVLFSLDEL</sequence>